<dbReference type="EMBL" id="BJLD01000004">
    <property type="protein sequence ID" value="GEA44409.1"/>
    <property type="molecule type" value="Genomic_DNA"/>
</dbReference>
<sequence>MKTQSKALTSLASIAILFASQGLASAAEKDDPTTPQEFQEQTVAEGTVTPEVLDQAFEELINSDVPRTVNDDSTVTFDLEHMDLTLRDPHAITPYVSGGKENGGFWVEFTPLEQDMIISGSGFALGAAICAIPGVGWAACTVVGAIITGATVVLSHHKRCNNRLKAHYTWAGRVRGIECT</sequence>
<evidence type="ECO:0000313" key="2">
    <source>
        <dbReference type="EMBL" id="GEA44409.1"/>
    </source>
</evidence>
<organism evidence="2 3">
    <name type="scientific">Corynebacterium striatum</name>
    <dbReference type="NCBI Taxonomy" id="43770"/>
    <lineage>
        <taxon>Bacteria</taxon>
        <taxon>Bacillati</taxon>
        <taxon>Actinomycetota</taxon>
        <taxon>Actinomycetes</taxon>
        <taxon>Mycobacteriales</taxon>
        <taxon>Corynebacteriaceae</taxon>
        <taxon>Corynebacterium</taxon>
    </lineage>
</organism>
<evidence type="ECO:0000313" key="3">
    <source>
        <dbReference type="Proteomes" id="UP000315234"/>
    </source>
</evidence>
<dbReference type="Proteomes" id="UP000315234">
    <property type="component" value="Unassembled WGS sequence"/>
</dbReference>
<dbReference type="RefSeq" id="WP_005530997.1">
    <property type="nucleotide sequence ID" value="NZ_BJLD01000004.1"/>
</dbReference>
<proteinExistence type="predicted"/>
<feature type="signal peptide" evidence="1">
    <location>
        <begin position="1"/>
        <end position="26"/>
    </location>
</feature>
<reference evidence="2 3" key="1">
    <citation type="submission" date="2019-06" db="EMBL/GenBank/DDBJ databases">
        <title>Draft genome sequence of Corynebacterium striatum NBRC 15291.</title>
        <authorList>
            <person name="Miura T."/>
            <person name="Furukawa M."/>
            <person name="Shimamura M."/>
            <person name="Ohyama Y."/>
            <person name="Yamazoe A."/>
            <person name="Kawasaki H."/>
        </authorList>
    </citation>
    <scope>NUCLEOTIDE SEQUENCE [LARGE SCALE GENOMIC DNA]</scope>
    <source>
        <strain evidence="2 3">NBRC 15291</strain>
    </source>
</reference>
<dbReference type="AlphaFoldDB" id="A0AAQ1TX87"/>
<keyword evidence="1" id="KW-0732">Signal</keyword>
<feature type="chain" id="PRO_5044476593" description="Secreted protein" evidence="1">
    <location>
        <begin position="27"/>
        <end position="180"/>
    </location>
</feature>
<comment type="caution">
    <text evidence="2">The sequence shown here is derived from an EMBL/GenBank/DDBJ whole genome shotgun (WGS) entry which is preliminary data.</text>
</comment>
<protein>
    <recommendedName>
        <fullName evidence="4">Secreted protein</fullName>
    </recommendedName>
</protein>
<evidence type="ECO:0008006" key="4">
    <source>
        <dbReference type="Google" id="ProtNLM"/>
    </source>
</evidence>
<evidence type="ECO:0000256" key="1">
    <source>
        <dbReference type="SAM" id="SignalP"/>
    </source>
</evidence>
<accession>A0AAQ1TX87</accession>
<gene>
    <name evidence="2" type="ORF">Cst04h_25790</name>
</gene>
<name>A0AAQ1TX87_CORST</name>